<evidence type="ECO:0000313" key="3">
    <source>
        <dbReference type="Proteomes" id="UP000030752"/>
    </source>
</evidence>
<dbReference type="Proteomes" id="UP000030752">
    <property type="component" value="Unassembled WGS sequence"/>
</dbReference>
<protein>
    <recommendedName>
        <fullName evidence="4">Transcription factor domain-containing protein</fullName>
    </recommendedName>
</protein>
<gene>
    <name evidence="2" type="ORF">HMPREF1541_05471</name>
</gene>
<dbReference type="GeneID" id="19972810"/>
<feature type="region of interest" description="Disordered" evidence="1">
    <location>
        <begin position="1"/>
        <end position="102"/>
    </location>
</feature>
<dbReference type="AlphaFoldDB" id="W2RU02"/>
<dbReference type="PANTHER" id="PTHR37540">
    <property type="entry name" value="TRANSCRIPTION FACTOR (ACR-2), PUTATIVE-RELATED-RELATED"/>
    <property type="match status" value="1"/>
</dbReference>
<dbReference type="RefSeq" id="XP_008718033.1">
    <property type="nucleotide sequence ID" value="XM_008719811.1"/>
</dbReference>
<organism evidence="2 3">
    <name type="scientific">Cyphellophora europaea (strain CBS 101466)</name>
    <name type="common">Phialophora europaea</name>
    <dbReference type="NCBI Taxonomy" id="1220924"/>
    <lineage>
        <taxon>Eukaryota</taxon>
        <taxon>Fungi</taxon>
        <taxon>Dikarya</taxon>
        <taxon>Ascomycota</taxon>
        <taxon>Pezizomycotina</taxon>
        <taxon>Eurotiomycetes</taxon>
        <taxon>Chaetothyriomycetidae</taxon>
        <taxon>Chaetothyriales</taxon>
        <taxon>Cyphellophoraceae</taxon>
        <taxon>Cyphellophora</taxon>
    </lineage>
</organism>
<evidence type="ECO:0008006" key="4">
    <source>
        <dbReference type="Google" id="ProtNLM"/>
    </source>
</evidence>
<dbReference type="InParanoid" id="W2RU02"/>
<feature type="compositionally biased region" description="Acidic residues" evidence="1">
    <location>
        <begin position="1"/>
        <end position="10"/>
    </location>
</feature>
<proteinExistence type="predicted"/>
<feature type="compositionally biased region" description="Basic and acidic residues" evidence="1">
    <location>
        <begin position="41"/>
        <end position="50"/>
    </location>
</feature>
<accession>W2RU02</accession>
<reference evidence="2 3" key="1">
    <citation type="submission" date="2013-03" db="EMBL/GenBank/DDBJ databases">
        <title>The Genome Sequence of Phialophora europaea CBS 101466.</title>
        <authorList>
            <consortium name="The Broad Institute Genomics Platform"/>
            <person name="Cuomo C."/>
            <person name="de Hoog S."/>
            <person name="Gorbushina A."/>
            <person name="Walker B."/>
            <person name="Young S.K."/>
            <person name="Zeng Q."/>
            <person name="Gargeya S."/>
            <person name="Fitzgerald M."/>
            <person name="Haas B."/>
            <person name="Abouelleil A."/>
            <person name="Allen A.W."/>
            <person name="Alvarado L."/>
            <person name="Arachchi H.M."/>
            <person name="Berlin A.M."/>
            <person name="Chapman S.B."/>
            <person name="Gainer-Dewar J."/>
            <person name="Goldberg J."/>
            <person name="Griggs A."/>
            <person name="Gujja S."/>
            <person name="Hansen M."/>
            <person name="Howarth C."/>
            <person name="Imamovic A."/>
            <person name="Ireland A."/>
            <person name="Larimer J."/>
            <person name="McCowan C."/>
            <person name="Murphy C."/>
            <person name="Pearson M."/>
            <person name="Poon T.W."/>
            <person name="Priest M."/>
            <person name="Roberts A."/>
            <person name="Saif S."/>
            <person name="Shea T."/>
            <person name="Sisk P."/>
            <person name="Sykes S."/>
            <person name="Wortman J."/>
            <person name="Nusbaum C."/>
            <person name="Birren B."/>
        </authorList>
    </citation>
    <scope>NUCLEOTIDE SEQUENCE [LARGE SCALE GENOMIC DNA]</scope>
    <source>
        <strain evidence="2 3">CBS 101466</strain>
    </source>
</reference>
<sequence length="557" mass="62970">MTEADSEDDQPGPSMPYRPRTKTLSKSKSERSLSKKAAQPSRKDRKERRNTVGKSHKHRPKRNSIHSVMKTEPPHTPPSTAWTDSLSMRPSNDAGPSPLSPLGAGRLDPFGVYPSTVYQSTGALPLYVHEVIDHCINHTSLAFVPSDDPNDLSVIKRHIMMSVMSDALSWYTVVLAGVTHLSFARGETEIPREKQLLRLSYKTEAMSGIREDITNNGGVASDRVLLAINTLSSHGALDDISGFKQDKIQNRKAFGAANDMNYYTIMRPGTQHWLSLVKFVEDRGGIKSTLQSPGLATGIAFCDVLFSWRELEPPKFPCIIDTEEAIKASRHKPDADAISFARRLLSGFASLMDTRWLYARLMVRLKHIRCIIVDFEQWQRKASSLPDIRRLYWLRHFLLHDLLSLPMVSQRLGGSKTELGYELCRLSCLAFMQLVIYPLASMNQMPEKILKKILPVLDLWTKPAEGKVLSQEHPGVFLWALVLASMLAFEHYETMNDSAWMDSVAQYFDRVTIKAEKRAWPMVKSIMGTYLWLDSECDASGQRAWNYACLWLAARDE</sequence>
<dbReference type="eggNOG" id="ENOG502T4SQ">
    <property type="taxonomic scope" value="Eukaryota"/>
</dbReference>
<keyword evidence="3" id="KW-1185">Reference proteome</keyword>
<dbReference type="EMBL" id="KB822721">
    <property type="protein sequence ID" value="ETN39248.1"/>
    <property type="molecule type" value="Genomic_DNA"/>
</dbReference>
<dbReference type="OrthoDB" id="3469466at2759"/>
<dbReference type="HOGENOM" id="CLU_015771_2_0_1"/>
<feature type="compositionally biased region" description="Polar residues" evidence="1">
    <location>
        <begin position="78"/>
        <end position="90"/>
    </location>
</feature>
<name>W2RU02_CYPE1</name>
<dbReference type="PANTHER" id="PTHR37540:SF10">
    <property type="entry name" value="SIGMA-70 REGION 2 FAMILY PROTEIN"/>
    <property type="match status" value="1"/>
</dbReference>
<evidence type="ECO:0000256" key="1">
    <source>
        <dbReference type="SAM" id="MobiDB-lite"/>
    </source>
</evidence>
<dbReference type="VEuPathDB" id="FungiDB:HMPREF1541_05471"/>
<evidence type="ECO:0000313" key="2">
    <source>
        <dbReference type="EMBL" id="ETN39248.1"/>
    </source>
</evidence>
<feature type="compositionally biased region" description="Basic residues" evidence="1">
    <location>
        <begin position="54"/>
        <end position="64"/>
    </location>
</feature>